<evidence type="ECO:0000256" key="4">
    <source>
        <dbReference type="ARBA" id="ARBA00022833"/>
    </source>
</evidence>
<dbReference type="Gene3D" id="3.30.160.60">
    <property type="entry name" value="Classic Zinc Finger"/>
    <property type="match status" value="1"/>
</dbReference>
<evidence type="ECO:0000256" key="7">
    <source>
        <dbReference type="SAM" id="MobiDB-lite"/>
    </source>
</evidence>
<protein>
    <recommendedName>
        <fullName evidence="8">C2H2-type domain-containing protein</fullName>
    </recommendedName>
</protein>
<proteinExistence type="predicted"/>
<keyword evidence="2" id="KW-0479">Metal-binding</keyword>
<dbReference type="InterPro" id="IPR013087">
    <property type="entry name" value="Znf_C2H2_type"/>
</dbReference>
<dbReference type="AlphaFoldDB" id="A0ABD3AVT4"/>
<reference evidence="9 10" key="1">
    <citation type="submission" date="2024-11" db="EMBL/GenBank/DDBJ databases">
        <title>A near-complete genome assembly of Cinchona calisaya.</title>
        <authorList>
            <person name="Lian D.C."/>
            <person name="Zhao X.W."/>
            <person name="Wei L."/>
        </authorList>
    </citation>
    <scope>NUCLEOTIDE SEQUENCE [LARGE SCALE GENOMIC DNA]</scope>
    <source>
        <tissue evidence="9">Nenye</tissue>
    </source>
</reference>
<feature type="region of interest" description="Disordered" evidence="7">
    <location>
        <begin position="1"/>
        <end position="40"/>
    </location>
</feature>
<accession>A0ABD3AVT4</accession>
<dbReference type="EMBL" id="JBJUIK010000002">
    <property type="protein sequence ID" value="KAL3535360.1"/>
    <property type="molecule type" value="Genomic_DNA"/>
</dbReference>
<evidence type="ECO:0000256" key="1">
    <source>
        <dbReference type="ARBA" id="ARBA00004123"/>
    </source>
</evidence>
<evidence type="ECO:0000256" key="3">
    <source>
        <dbReference type="ARBA" id="ARBA00022771"/>
    </source>
</evidence>
<comment type="caution">
    <text evidence="9">The sequence shown here is derived from an EMBL/GenBank/DDBJ whole genome shotgun (WGS) entry which is preliminary data.</text>
</comment>
<evidence type="ECO:0000256" key="6">
    <source>
        <dbReference type="PROSITE-ProRule" id="PRU00042"/>
    </source>
</evidence>
<evidence type="ECO:0000256" key="5">
    <source>
        <dbReference type="ARBA" id="ARBA00023242"/>
    </source>
</evidence>
<dbReference type="PANTHER" id="PTHR47287">
    <property type="entry name" value="C2H2 AND C2HC ZINC FINGERS SUPERFAMILY PROTEIN"/>
    <property type="match status" value="1"/>
</dbReference>
<dbReference type="InterPro" id="IPR044246">
    <property type="entry name" value="ZFP3-like"/>
</dbReference>
<keyword evidence="5" id="KW-0539">Nucleus</keyword>
<keyword evidence="3 6" id="KW-0863">Zinc-finger</keyword>
<evidence type="ECO:0000313" key="10">
    <source>
        <dbReference type="Proteomes" id="UP001630127"/>
    </source>
</evidence>
<sequence length="167" mass="19070">MNNYEPNTALNLSLTDNDHNLNLDRSSSSSSSSPLNNPSEPRVFSCNYCRRQFYSSQALGGHQNAHKLERTLAKKSRELSSVVRPHSMSNNNNRAGSLSNVQTHVQPPIRGHDHHGYGRFTSEMSYARREMNYDSRENENLHWTSTKGYKPESVQEDFSQLDLSLRL</sequence>
<comment type="subcellular location">
    <subcellularLocation>
        <location evidence="1">Nucleus</location>
    </subcellularLocation>
</comment>
<dbReference type="GO" id="GO:0005634">
    <property type="term" value="C:nucleus"/>
    <property type="evidence" value="ECO:0007669"/>
    <property type="project" value="UniProtKB-SubCell"/>
</dbReference>
<dbReference type="SUPFAM" id="SSF57667">
    <property type="entry name" value="beta-beta-alpha zinc fingers"/>
    <property type="match status" value="1"/>
</dbReference>
<dbReference type="Proteomes" id="UP001630127">
    <property type="component" value="Unassembled WGS sequence"/>
</dbReference>
<organism evidence="9 10">
    <name type="scientific">Cinchona calisaya</name>
    <dbReference type="NCBI Taxonomy" id="153742"/>
    <lineage>
        <taxon>Eukaryota</taxon>
        <taxon>Viridiplantae</taxon>
        <taxon>Streptophyta</taxon>
        <taxon>Embryophyta</taxon>
        <taxon>Tracheophyta</taxon>
        <taxon>Spermatophyta</taxon>
        <taxon>Magnoliopsida</taxon>
        <taxon>eudicotyledons</taxon>
        <taxon>Gunneridae</taxon>
        <taxon>Pentapetalae</taxon>
        <taxon>asterids</taxon>
        <taxon>lamiids</taxon>
        <taxon>Gentianales</taxon>
        <taxon>Rubiaceae</taxon>
        <taxon>Cinchonoideae</taxon>
        <taxon>Cinchoneae</taxon>
        <taxon>Cinchona</taxon>
    </lineage>
</organism>
<name>A0ABD3AVT4_9GENT</name>
<evidence type="ECO:0000256" key="2">
    <source>
        <dbReference type="ARBA" id="ARBA00022723"/>
    </source>
</evidence>
<dbReference type="PANTHER" id="PTHR47287:SF15">
    <property type="entry name" value="ZINC FINGER PROTEIN 3-LIKE"/>
    <property type="match status" value="1"/>
</dbReference>
<dbReference type="InterPro" id="IPR036236">
    <property type="entry name" value="Znf_C2H2_sf"/>
</dbReference>
<evidence type="ECO:0000259" key="8">
    <source>
        <dbReference type="PROSITE" id="PS50157"/>
    </source>
</evidence>
<dbReference type="GO" id="GO:0008270">
    <property type="term" value="F:zinc ion binding"/>
    <property type="evidence" value="ECO:0007669"/>
    <property type="project" value="UniProtKB-KW"/>
</dbReference>
<feature type="domain" description="C2H2-type" evidence="8">
    <location>
        <begin position="44"/>
        <end position="71"/>
    </location>
</feature>
<keyword evidence="4" id="KW-0862">Zinc</keyword>
<evidence type="ECO:0000313" key="9">
    <source>
        <dbReference type="EMBL" id="KAL3535360.1"/>
    </source>
</evidence>
<dbReference type="PROSITE" id="PS00028">
    <property type="entry name" value="ZINC_FINGER_C2H2_1"/>
    <property type="match status" value="1"/>
</dbReference>
<keyword evidence="10" id="KW-1185">Reference proteome</keyword>
<gene>
    <name evidence="9" type="ORF">ACH5RR_003821</name>
</gene>
<feature type="compositionally biased region" description="Polar residues" evidence="7">
    <location>
        <begin position="1"/>
        <end position="15"/>
    </location>
</feature>
<dbReference type="PROSITE" id="PS50157">
    <property type="entry name" value="ZINC_FINGER_C2H2_2"/>
    <property type="match status" value="1"/>
</dbReference>
<dbReference type="FunFam" id="3.30.160.60:FF:001366">
    <property type="entry name" value="Zinc finger protein 2"/>
    <property type="match status" value="1"/>
</dbReference>